<feature type="region of interest" description="Disordered" evidence="1">
    <location>
        <begin position="148"/>
        <end position="218"/>
    </location>
</feature>
<dbReference type="Proteomes" id="UP000024635">
    <property type="component" value="Unassembled WGS sequence"/>
</dbReference>
<gene>
    <name evidence="2" type="primary">Acey_s0132.g1736</name>
    <name evidence="2" type="ORF">Y032_0132g1736</name>
</gene>
<feature type="compositionally biased region" description="Basic residues" evidence="1">
    <location>
        <begin position="96"/>
        <end position="112"/>
    </location>
</feature>
<proteinExistence type="predicted"/>
<accession>A0A016T5T3</accession>
<evidence type="ECO:0000313" key="3">
    <source>
        <dbReference type="Proteomes" id="UP000024635"/>
    </source>
</evidence>
<feature type="compositionally biased region" description="Low complexity" evidence="1">
    <location>
        <begin position="24"/>
        <end position="39"/>
    </location>
</feature>
<sequence length="232" mass="24619">MMGLVDYGSDSESEAEGALEDVGASAPSSSKPAASQPLSNGQDDSHFTADEVFEGSSSLKLPSVIETTSTNIVEEGELEEIVKPKDWEVKLAEKERRRREKKAKKKEKKEKRGKGGEKTETGLPSSATQGKGTKAKTKIAAFGALNAIADGTDSNSDEEQVARPSDLPSKPKGSGLLAMLPTPKRGTTKNDLGGAVSKGTCILLPPSLRNKTKPPSTTTKVKTWFLGVFVFP</sequence>
<dbReference type="AlphaFoldDB" id="A0A016T5T3"/>
<feature type="compositionally biased region" description="Low complexity" evidence="1">
    <location>
        <begin position="121"/>
        <end position="135"/>
    </location>
</feature>
<reference evidence="3" key="1">
    <citation type="journal article" date="2015" name="Nat. Genet.">
        <title>The genome and transcriptome of the zoonotic hookworm Ancylostoma ceylanicum identify infection-specific gene families.</title>
        <authorList>
            <person name="Schwarz E.M."/>
            <person name="Hu Y."/>
            <person name="Antoshechkin I."/>
            <person name="Miller M.M."/>
            <person name="Sternberg P.W."/>
            <person name="Aroian R.V."/>
        </authorList>
    </citation>
    <scope>NUCLEOTIDE SEQUENCE</scope>
    <source>
        <strain evidence="3">HY135</strain>
    </source>
</reference>
<dbReference type="OrthoDB" id="206969at2759"/>
<feature type="compositionally biased region" description="Basic and acidic residues" evidence="1">
    <location>
        <begin position="80"/>
        <end position="95"/>
    </location>
</feature>
<feature type="compositionally biased region" description="Acidic residues" evidence="1">
    <location>
        <begin position="9"/>
        <end position="19"/>
    </location>
</feature>
<feature type="region of interest" description="Disordered" evidence="1">
    <location>
        <begin position="78"/>
        <end position="135"/>
    </location>
</feature>
<feature type="compositionally biased region" description="Polar residues" evidence="1">
    <location>
        <begin position="55"/>
        <end position="65"/>
    </location>
</feature>
<comment type="caution">
    <text evidence="2">The sequence shown here is derived from an EMBL/GenBank/DDBJ whole genome shotgun (WGS) entry which is preliminary data.</text>
</comment>
<evidence type="ECO:0000313" key="2">
    <source>
        <dbReference type="EMBL" id="EYB98353.1"/>
    </source>
</evidence>
<dbReference type="STRING" id="53326.A0A016T5T3"/>
<dbReference type="EMBL" id="JARK01001468">
    <property type="protein sequence ID" value="EYB98353.1"/>
    <property type="molecule type" value="Genomic_DNA"/>
</dbReference>
<name>A0A016T5T3_9BILA</name>
<protein>
    <submittedName>
        <fullName evidence="2">Uncharacterized protein</fullName>
    </submittedName>
</protein>
<evidence type="ECO:0000256" key="1">
    <source>
        <dbReference type="SAM" id="MobiDB-lite"/>
    </source>
</evidence>
<keyword evidence="3" id="KW-1185">Reference proteome</keyword>
<organism evidence="2 3">
    <name type="scientific">Ancylostoma ceylanicum</name>
    <dbReference type="NCBI Taxonomy" id="53326"/>
    <lineage>
        <taxon>Eukaryota</taxon>
        <taxon>Metazoa</taxon>
        <taxon>Ecdysozoa</taxon>
        <taxon>Nematoda</taxon>
        <taxon>Chromadorea</taxon>
        <taxon>Rhabditida</taxon>
        <taxon>Rhabditina</taxon>
        <taxon>Rhabditomorpha</taxon>
        <taxon>Strongyloidea</taxon>
        <taxon>Ancylostomatidae</taxon>
        <taxon>Ancylostomatinae</taxon>
        <taxon>Ancylostoma</taxon>
    </lineage>
</organism>
<feature type="region of interest" description="Disordered" evidence="1">
    <location>
        <begin position="1"/>
        <end position="65"/>
    </location>
</feature>